<gene>
    <name evidence="2" type="ORF">A1O1_03499</name>
</gene>
<proteinExistence type="predicted"/>
<dbReference type="AlphaFoldDB" id="W9YD30"/>
<feature type="compositionally biased region" description="Polar residues" evidence="1">
    <location>
        <begin position="309"/>
        <end position="326"/>
    </location>
</feature>
<keyword evidence="3" id="KW-1185">Reference proteome</keyword>
<dbReference type="STRING" id="1182541.W9YD30"/>
<feature type="region of interest" description="Disordered" evidence="1">
    <location>
        <begin position="178"/>
        <end position="204"/>
    </location>
</feature>
<reference evidence="2 3" key="1">
    <citation type="submission" date="2013-03" db="EMBL/GenBank/DDBJ databases">
        <title>The Genome Sequence of Capronia coronata CBS 617.96.</title>
        <authorList>
            <consortium name="The Broad Institute Genomics Platform"/>
            <person name="Cuomo C."/>
            <person name="de Hoog S."/>
            <person name="Gorbushina A."/>
            <person name="Walker B."/>
            <person name="Young S.K."/>
            <person name="Zeng Q."/>
            <person name="Gargeya S."/>
            <person name="Fitzgerald M."/>
            <person name="Haas B."/>
            <person name="Abouelleil A."/>
            <person name="Allen A.W."/>
            <person name="Alvarado L."/>
            <person name="Arachchi H.M."/>
            <person name="Berlin A.M."/>
            <person name="Chapman S.B."/>
            <person name="Gainer-Dewar J."/>
            <person name="Goldberg J."/>
            <person name="Griggs A."/>
            <person name="Gujja S."/>
            <person name="Hansen M."/>
            <person name="Howarth C."/>
            <person name="Imamovic A."/>
            <person name="Ireland A."/>
            <person name="Larimer J."/>
            <person name="McCowan C."/>
            <person name="Murphy C."/>
            <person name="Pearson M."/>
            <person name="Poon T.W."/>
            <person name="Priest M."/>
            <person name="Roberts A."/>
            <person name="Saif S."/>
            <person name="Shea T."/>
            <person name="Sisk P."/>
            <person name="Sykes S."/>
            <person name="Wortman J."/>
            <person name="Nusbaum C."/>
            <person name="Birren B."/>
        </authorList>
    </citation>
    <scope>NUCLEOTIDE SEQUENCE [LARGE SCALE GENOMIC DNA]</scope>
    <source>
        <strain evidence="2 3">CBS 617.96</strain>
    </source>
</reference>
<protein>
    <submittedName>
        <fullName evidence="2">Uncharacterized protein</fullName>
    </submittedName>
</protein>
<feature type="region of interest" description="Disordered" evidence="1">
    <location>
        <begin position="29"/>
        <end position="87"/>
    </location>
</feature>
<feature type="compositionally biased region" description="Polar residues" evidence="1">
    <location>
        <begin position="29"/>
        <end position="61"/>
    </location>
</feature>
<feature type="compositionally biased region" description="Low complexity" evidence="1">
    <location>
        <begin position="397"/>
        <end position="408"/>
    </location>
</feature>
<dbReference type="GeneID" id="19158391"/>
<feature type="compositionally biased region" description="Basic and acidic residues" evidence="1">
    <location>
        <begin position="334"/>
        <end position="346"/>
    </location>
</feature>
<feature type="compositionally biased region" description="Polar residues" evidence="1">
    <location>
        <begin position="142"/>
        <end position="152"/>
    </location>
</feature>
<feature type="compositionally biased region" description="Low complexity" evidence="1">
    <location>
        <begin position="360"/>
        <end position="375"/>
    </location>
</feature>
<dbReference type="RefSeq" id="XP_007722592.1">
    <property type="nucleotide sequence ID" value="XM_007724402.1"/>
</dbReference>
<dbReference type="eggNOG" id="ENOG502SQZN">
    <property type="taxonomic scope" value="Eukaryota"/>
</dbReference>
<accession>W9YD30</accession>
<feature type="region of interest" description="Disordered" evidence="1">
    <location>
        <begin position="141"/>
        <end position="161"/>
    </location>
</feature>
<evidence type="ECO:0000313" key="3">
    <source>
        <dbReference type="Proteomes" id="UP000019484"/>
    </source>
</evidence>
<dbReference type="EMBL" id="AMWN01000003">
    <property type="protein sequence ID" value="EXJ90398.1"/>
    <property type="molecule type" value="Genomic_DNA"/>
</dbReference>
<organism evidence="2 3">
    <name type="scientific">Capronia coronata CBS 617.96</name>
    <dbReference type="NCBI Taxonomy" id="1182541"/>
    <lineage>
        <taxon>Eukaryota</taxon>
        <taxon>Fungi</taxon>
        <taxon>Dikarya</taxon>
        <taxon>Ascomycota</taxon>
        <taxon>Pezizomycotina</taxon>
        <taxon>Eurotiomycetes</taxon>
        <taxon>Chaetothyriomycetidae</taxon>
        <taxon>Chaetothyriales</taxon>
        <taxon>Herpotrichiellaceae</taxon>
        <taxon>Capronia</taxon>
    </lineage>
</organism>
<feature type="region of interest" description="Disordered" evidence="1">
    <location>
        <begin position="301"/>
        <end position="478"/>
    </location>
</feature>
<dbReference type="OrthoDB" id="5138418at2759"/>
<feature type="compositionally biased region" description="Polar residues" evidence="1">
    <location>
        <begin position="434"/>
        <end position="448"/>
    </location>
</feature>
<name>W9YD30_9EURO</name>
<evidence type="ECO:0000256" key="1">
    <source>
        <dbReference type="SAM" id="MobiDB-lite"/>
    </source>
</evidence>
<evidence type="ECO:0000313" key="2">
    <source>
        <dbReference type="EMBL" id="EXJ90398.1"/>
    </source>
</evidence>
<sequence length="572" mass="62400">MESPVLIPGSFMAEHDTNSQATRCRTSIFISPTDDSPHASTPTSNSFSSQPISNFSNFTEHNNGRKRPRLGATSSRGRNPSALRRDSYISKQSLCRDALSPPPFVSTNYRMAGGLDAQVLSMSQQEEDEREYDYEVDCRPNRFTQKSSQPTDSYFPDASENDSYFPASASENLPPEFHLPYTPGVNGTGQNKRKQPSSPPKGWGKTVWALTGGIAGKVINFCWNTTFAGFHAGGGNGYRFDIGTPDVAAGNAWTEVDAHQDVFHADYDGLSDRRQRRELTPVPGGFPEEQPTFIEDYMSNPSGPRMHNPDSTPTMNVQGASSSISHNDWVVIDRSGESTSREDSPVRKKSRASTANLYYARPAPARHASASARPRLVSRSTPHNHKSTASFASPRISSLNTSNTFSSSMQPRQPLSASGGAGNANLPAHGCTPPSLSKRPSITGSRASLASPRRYASQPAAMCSAVSQSPKASPEVRKFEQKLRRKEAKQDQTMSRFNAQLEAMIREGQQALGSTIEVDLEGGTEADGIVVVDEKDEDEGYGYGEDNVLRYNKVGGMGKRHERGYVRPGVWA</sequence>
<dbReference type="HOGENOM" id="CLU_026242_2_0_1"/>
<comment type="caution">
    <text evidence="2">The sequence shown here is derived from an EMBL/GenBank/DDBJ whole genome shotgun (WGS) entry which is preliminary data.</text>
</comment>
<dbReference type="Proteomes" id="UP000019484">
    <property type="component" value="Unassembled WGS sequence"/>
</dbReference>